<dbReference type="Proteomes" id="UP000198648">
    <property type="component" value="Unassembled WGS sequence"/>
</dbReference>
<accession>A0A1H9CZ32</accession>
<dbReference type="InterPro" id="IPR016047">
    <property type="entry name" value="M23ase_b-sheet_dom"/>
</dbReference>
<keyword evidence="3" id="KW-1185">Reference proteome</keyword>
<dbReference type="OrthoDB" id="9810477at2"/>
<dbReference type="CDD" id="cd12797">
    <property type="entry name" value="M23_peptidase"/>
    <property type="match status" value="1"/>
</dbReference>
<dbReference type="Gene3D" id="2.70.70.10">
    <property type="entry name" value="Glucose Permease (Domain IIA)"/>
    <property type="match status" value="1"/>
</dbReference>
<name>A0A1H9CZ32_9FLAO</name>
<dbReference type="RefSeq" id="WP_091468657.1">
    <property type="nucleotide sequence ID" value="NZ_FOEI01000005.1"/>
</dbReference>
<dbReference type="InterPro" id="IPR011055">
    <property type="entry name" value="Dup_hybrid_motif"/>
</dbReference>
<dbReference type="AlphaFoldDB" id="A0A1H9CZ32"/>
<proteinExistence type="predicted"/>
<dbReference type="GO" id="GO:0004222">
    <property type="term" value="F:metalloendopeptidase activity"/>
    <property type="evidence" value="ECO:0007669"/>
    <property type="project" value="TreeGrafter"/>
</dbReference>
<evidence type="ECO:0000313" key="3">
    <source>
        <dbReference type="Proteomes" id="UP000198648"/>
    </source>
</evidence>
<dbReference type="PANTHER" id="PTHR21666">
    <property type="entry name" value="PEPTIDASE-RELATED"/>
    <property type="match status" value="1"/>
</dbReference>
<dbReference type="InterPro" id="IPR050570">
    <property type="entry name" value="Cell_wall_metabolism_enzyme"/>
</dbReference>
<evidence type="ECO:0000259" key="1">
    <source>
        <dbReference type="Pfam" id="PF01551"/>
    </source>
</evidence>
<dbReference type="Pfam" id="PF01551">
    <property type="entry name" value="Peptidase_M23"/>
    <property type="match status" value="1"/>
</dbReference>
<evidence type="ECO:0000313" key="2">
    <source>
        <dbReference type="EMBL" id="SEQ06470.1"/>
    </source>
</evidence>
<sequence>MKKFIAILLVSASQFIVAQYPKDYFRSPLDIPINLSGTFGELRPNHFHSGLDIRTNNQEGLPVYAAADGIIVRIKVSTFGYGKALYIAHPNGYTTVYGHLQKFSDKIEAYVKAEQYRQKSFEVELYPSTLKVTQSEIIALSGNSGGSGGPHLHFEFRDTASEKIINPMAFGMNKLIKDTYAPIVSSIMVYPVNDSTYVNKGNVPVSLSLQKQVDGTFLASKVFANGKIGFAINSVDLSTNSYNKNGIYKVATYVNGSPNFGYEFDTFAFDESKHINYFIDFNRYKKLKQRFQKLFKKEYYPLSIVNHNTKDGILDIKSGSNYTYKIEVFDFHGNKTVVNIPISFENAPANKLITTSNANYYIKAKSDYNFEFEKTAVYLPVNALYENAYLNISEKDGVLDIDNNYEAIQNGLTVSLDISHLSEEDQKKAFVANVYGLKLDYNSSFRKGTKVSAKIKSFGKFKVGIDNVPPRIYNPNFIEGSNISKLSTLSVSISDALSGIDSYNAYLNGEWILMEYDYKTKKLVHNLKDGKVIPGKNEIKIVVTDELDNVTTFTSNFIY</sequence>
<organism evidence="2 3">
    <name type="scientific">Flavobacterium urocaniciphilum</name>
    <dbReference type="NCBI Taxonomy" id="1299341"/>
    <lineage>
        <taxon>Bacteria</taxon>
        <taxon>Pseudomonadati</taxon>
        <taxon>Bacteroidota</taxon>
        <taxon>Flavobacteriia</taxon>
        <taxon>Flavobacteriales</taxon>
        <taxon>Flavobacteriaceae</taxon>
        <taxon>Flavobacterium</taxon>
    </lineage>
</organism>
<reference evidence="2 3" key="1">
    <citation type="submission" date="2016-10" db="EMBL/GenBank/DDBJ databases">
        <authorList>
            <person name="de Groot N.N."/>
        </authorList>
    </citation>
    <scope>NUCLEOTIDE SEQUENCE [LARGE SCALE GENOMIC DNA]</scope>
    <source>
        <strain evidence="2 3">DSM 27078</strain>
    </source>
</reference>
<dbReference type="STRING" id="1299341.SAMN05444005_105171"/>
<gene>
    <name evidence="2" type="ORF">SAMN05444005_105171</name>
</gene>
<feature type="domain" description="M23ase beta-sheet core" evidence="1">
    <location>
        <begin position="47"/>
        <end position="115"/>
    </location>
</feature>
<protein>
    <submittedName>
        <fullName evidence="2">Peptidase family M23</fullName>
    </submittedName>
</protein>
<dbReference type="SUPFAM" id="SSF51261">
    <property type="entry name" value="Duplicated hybrid motif"/>
    <property type="match status" value="1"/>
</dbReference>
<dbReference type="PANTHER" id="PTHR21666:SF285">
    <property type="entry name" value="M23 FAMILY METALLOPEPTIDASE"/>
    <property type="match status" value="1"/>
</dbReference>
<dbReference type="EMBL" id="FOEI01000005">
    <property type="protein sequence ID" value="SEQ06470.1"/>
    <property type="molecule type" value="Genomic_DNA"/>
</dbReference>